<evidence type="ECO:0000313" key="2">
    <source>
        <dbReference type="Proteomes" id="UP000061489"/>
    </source>
</evidence>
<name>W5YJ76_9GAMM</name>
<evidence type="ECO:0008006" key="3">
    <source>
        <dbReference type="Google" id="ProtNLM"/>
    </source>
</evidence>
<dbReference type="EMBL" id="CP007151">
    <property type="protein sequence ID" value="AHI29282.1"/>
    <property type="molecule type" value="Genomic_DNA"/>
</dbReference>
<dbReference type="KEGG" id="msx:AU14_13780"/>
<keyword evidence="2" id="KW-1185">Reference proteome</keyword>
<dbReference type="AlphaFoldDB" id="W5YJ76"/>
<protein>
    <recommendedName>
        <fullName evidence="3">PhoP regulatory network protein YrbL</fullName>
    </recommendedName>
</protein>
<organism evidence="1 2">
    <name type="scientific">Marinobacter similis</name>
    <dbReference type="NCBI Taxonomy" id="1420916"/>
    <lineage>
        <taxon>Bacteria</taxon>
        <taxon>Pseudomonadati</taxon>
        <taxon>Pseudomonadota</taxon>
        <taxon>Gammaproteobacteria</taxon>
        <taxon>Pseudomonadales</taxon>
        <taxon>Marinobacteraceae</taxon>
        <taxon>Marinobacter</taxon>
    </lineage>
</organism>
<dbReference type="Pfam" id="PF10707">
    <property type="entry name" value="YrbL-PhoP_reg"/>
    <property type="match status" value="1"/>
</dbReference>
<sequence>MGKKRLNDNLQELEAHEQTVIQHLLKQGQEDLVWAHLPRFYGQTATAQGPANESEFLTNPEGGAAETFEHYLTRAGFDGTAQALVEEFTDWLQRTGILTRNLLPHNLVLGVRNEKLRLFLVDGLGAPLIPSLLSTSRNWRLHYIDRRIRRFYKRIEWEIGDREEPWELSQKL</sequence>
<accession>W5YJ76</accession>
<dbReference type="Proteomes" id="UP000061489">
    <property type="component" value="Chromosome"/>
</dbReference>
<evidence type="ECO:0000313" key="1">
    <source>
        <dbReference type="EMBL" id="AHI29282.1"/>
    </source>
</evidence>
<reference evidence="1 2" key="1">
    <citation type="journal article" date="2014" name="Genome Announc.">
        <title>Draft Genome Sequences of Marinobacter similis A3d10T and Marinobacter salarius R9SW1T.</title>
        <authorList>
            <person name="Ivanova E.P."/>
            <person name="Ng H.J."/>
            <person name="Webb H.K."/>
            <person name="Feng G."/>
            <person name="Oshima K."/>
            <person name="Hattori M."/>
            <person name="Ohkuma M."/>
            <person name="Sergeev A.F."/>
            <person name="Mikhailov V.V."/>
            <person name="Crawford R.J."/>
            <person name="Sawabe T."/>
        </authorList>
    </citation>
    <scope>NUCLEOTIDE SEQUENCE [LARGE SCALE GENOMIC DNA]</scope>
    <source>
        <strain evidence="1 2">A3d10</strain>
    </source>
</reference>
<dbReference type="STRING" id="1420916.AU14_13780"/>
<dbReference type="InterPro" id="IPR019647">
    <property type="entry name" value="PhoP_reg_network_YrbL"/>
</dbReference>
<dbReference type="HOGENOM" id="CLU_076352_3_0_6"/>
<proteinExistence type="predicted"/>
<gene>
    <name evidence="1" type="ORF">AU14_13780</name>
</gene>